<dbReference type="GO" id="GO:0004252">
    <property type="term" value="F:serine-type endopeptidase activity"/>
    <property type="evidence" value="ECO:0007669"/>
    <property type="project" value="UniProtKB-UniRule"/>
</dbReference>
<sequence>MKIVKDIGTALAVVLVSVFVIIAGISFFSAPDSSGLLGYKGYTVVSGSMEPEIAVGDFIIVETEPYADVEKEDVITFQYNQELVTHRVNDKTAEGLVTKGDANNIQDQGFVTEETYIGTQKILIPYFGYVVTFLQKPIAFAIVVAFMGIYLIHLYINPSTKEEEKSNI</sequence>
<evidence type="ECO:0000256" key="3">
    <source>
        <dbReference type="ARBA" id="ARBA00022989"/>
    </source>
</evidence>
<reference evidence="8" key="1">
    <citation type="submission" date="2016-11" db="EMBL/GenBank/DDBJ databases">
        <authorList>
            <person name="Varghese N."/>
            <person name="Submissions S."/>
        </authorList>
    </citation>
    <scope>NUCLEOTIDE SEQUENCE [LARGE SCALE GENOMIC DNA]</scope>
    <source>
        <strain evidence="8">313</strain>
    </source>
</reference>
<name>A0A1N6HLY1_9LACT</name>
<dbReference type="OrthoDB" id="2243765at2"/>
<evidence type="ECO:0000313" key="7">
    <source>
        <dbReference type="EMBL" id="SIO20689.1"/>
    </source>
</evidence>
<dbReference type="InterPro" id="IPR001733">
    <property type="entry name" value="Peptidase_S26B"/>
</dbReference>
<dbReference type="CDD" id="cd06530">
    <property type="entry name" value="S26_SPase_I"/>
    <property type="match status" value="1"/>
</dbReference>
<dbReference type="PANTHER" id="PTHR10806">
    <property type="entry name" value="SIGNAL PEPTIDASE COMPLEX CATALYTIC SUBUNIT SEC11"/>
    <property type="match status" value="1"/>
</dbReference>
<keyword evidence="3 6" id="KW-1133">Transmembrane helix</keyword>
<dbReference type="InterPro" id="IPR036286">
    <property type="entry name" value="LexA/Signal_pep-like_sf"/>
</dbReference>
<keyword evidence="2 6" id="KW-0812">Transmembrane</keyword>
<evidence type="ECO:0000256" key="2">
    <source>
        <dbReference type="ARBA" id="ARBA00022692"/>
    </source>
</evidence>
<dbReference type="RefSeq" id="WP_034545530.1">
    <property type="nucleotide sequence ID" value="NZ_FSRN01000001.1"/>
</dbReference>
<dbReference type="EC" id="3.4.21.89" evidence="5"/>
<dbReference type="NCBIfam" id="TIGR02228">
    <property type="entry name" value="sigpep_I_arch"/>
    <property type="match status" value="1"/>
</dbReference>
<organism evidence="7 8">
    <name type="scientific">Carnobacterium alterfunditum</name>
    <dbReference type="NCBI Taxonomy" id="28230"/>
    <lineage>
        <taxon>Bacteria</taxon>
        <taxon>Bacillati</taxon>
        <taxon>Bacillota</taxon>
        <taxon>Bacilli</taxon>
        <taxon>Lactobacillales</taxon>
        <taxon>Carnobacteriaceae</taxon>
        <taxon>Carnobacterium</taxon>
    </lineage>
</organism>
<gene>
    <name evidence="7" type="ORF">SAMN05878443_1941</name>
</gene>
<dbReference type="GO" id="GO:0016020">
    <property type="term" value="C:membrane"/>
    <property type="evidence" value="ECO:0007669"/>
    <property type="project" value="UniProtKB-SubCell"/>
</dbReference>
<accession>A0A1N6HLY1</accession>
<comment type="subcellular location">
    <subcellularLocation>
        <location evidence="1">Membrane</location>
    </subcellularLocation>
</comment>
<dbReference type="PRINTS" id="PR00728">
    <property type="entry name" value="SIGNALPTASE"/>
</dbReference>
<feature type="transmembrane region" description="Helical" evidence="6">
    <location>
        <begin position="138"/>
        <end position="156"/>
    </location>
</feature>
<feature type="transmembrane region" description="Helical" evidence="6">
    <location>
        <begin position="7"/>
        <end position="30"/>
    </location>
</feature>
<dbReference type="InterPro" id="IPR019533">
    <property type="entry name" value="Peptidase_S26"/>
</dbReference>
<dbReference type="AlphaFoldDB" id="A0A1N6HLY1"/>
<dbReference type="Proteomes" id="UP000184758">
    <property type="component" value="Unassembled WGS sequence"/>
</dbReference>
<keyword evidence="8" id="KW-1185">Reference proteome</keyword>
<evidence type="ECO:0000256" key="6">
    <source>
        <dbReference type="SAM" id="Phobius"/>
    </source>
</evidence>
<evidence type="ECO:0000313" key="8">
    <source>
        <dbReference type="Proteomes" id="UP000184758"/>
    </source>
</evidence>
<dbReference type="PANTHER" id="PTHR10806:SF6">
    <property type="entry name" value="SIGNAL PEPTIDASE COMPLEX CATALYTIC SUBUNIT SEC11"/>
    <property type="match status" value="1"/>
</dbReference>
<dbReference type="EMBL" id="FSRN01000001">
    <property type="protein sequence ID" value="SIO20689.1"/>
    <property type="molecule type" value="Genomic_DNA"/>
</dbReference>
<dbReference type="STRING" id="28230.SAMN05878443_1941"/>
<dbReference type="GO" id="GO:0009003">
    <property type="term" value="F:signal peptidase activity"/>
    <property type="evidence" value="ECO:0007669"/>
    <property type="project" value="UniProtKB-EC"/>
</dbReference>
<evidence type="ECO:0000256" key="4">
    <source>
        <dbReference type="ARBA" id="ARBA00023136"/>
    </source>
</evidence>
<dbReference type="SUPFAM" id="SSF51306">
    <property type="entry name" value="LexA/Signal peptidase"/>
    <property type="match status" value="1"/>
</dbReference>
<proteinExistence type="predicted"/>
<keyword evidence="4 6" id="KW-0472">Membrane</keyword>
<evidence type="ECO:0000256" key="5">
    <source>
        <dbReference type="NCBIfam" id="TIGR02228"/>
    </source>
</evidence>
<dbReference type="eggNOG" id="COG0681">
    <property type="taxonomic scope" value="Bacteria"/>
</dbReference>
<dbReference type="GO" id="GO:0006465">
    <property type="term" value="P:signal peptide processing"/>
    <property type="evidence" value="ECO:0007669"/>
    <property type="project" value="UniProtKB-UniRule"/>
</dbReference>
<evidence type="ECO:0000256" key="1">
    <source>
        <dbReference type="ARBA" id="ARBA00004370"/>
    </source>
</evidence>
<protein>
    <recommendedName>
        <fullName evidence="5">Signal peptidase I</fullName>
        <ecNumber evidence="5">3.4.21.89</ecNumber>
    </recommendedName>
</protein>